<evidence type="ECO:0000256" key="8">
    <source>
        <dbReference type="RuleBase" id="RU003910"/>
    </source>
</evidence>
<gene>
    <name evidence="7 9" type="primary">rps18</name>
</gene>
<reference evidence="9" key="2">
    <citation type="submission" date="2016-08" db="EMBL/GenBank/DDBJ databases">
        <authorList>
            <person name="Seilhamer J.J."/>
        </authorList>
    </citation>
    <scope>NUCLEOTIDE SEQUENCE</scope>
</reference>
<keyword evidence="9" id="KW-0150">Chloroplast</keyword>
<keyword evidence="5 7" id="KW-0687">Ribonucleoprotein</keyword>
<protein>
    <recommendedName>
        <fullName evidence="6 7">Small ribosomal subunit protein bS18c</fullName>
    </recommendedName>
</protein>
<dbReference type="PANTHER" id="PTHR13479:SF40">
    <property type="entry name" value="SMALL RIBOSOMAL SUBUNIT PROTEIN BS18M"/>
    <property type="match status" value="1"/>
</dbReference>
<dbReference type="GO" id="GO:0070181">
    <property type="term" value="F:small ribosomal subunit rRNA binding"/>
    <property type="evidence" value="ECO:0007669"/>
    <property type="project" value="TreeGrafter"/>
</dbReference>
<dbReference type="GeneID" id="29288844"/>
<dbReference type="SUPFAM" id="SSF46911">
    <property type="entry name" value="Ribosomal protein S18"/>
    <property type="match status" value="1"/>
</dbReference>
<comment type="subunit">
    <text evidence="2 7">Part of the 30S ribosomal subunit.</text>
</comment>
<evidence type="ECO:0000256" key="2">
    <source>
        <dbReference type="ARBA" id="ARBA00011458"/>
    </source>
</evidence>
<reference evidence="9" key="1">
    <citation type="journal article" date="2016" name="Genome Biol. Evol.">
        <title>Evolutionary Dynamics of Chloroplast Genomes in Low Light: A Case Study of the Endolithic Green Alga Ostreobium quekettii.</title>
        <authorList>
            <person name="R Marcelino V."/>
            <person name="Cremen M.C."/>
            <person name="Jackson C.J."/>
            <person name="Larkum A.A."/>
            <person name="Verbruggen H."/>
        </authorList>
    </citation>
    <scope>NUCLEOTIDE SEQUENCE</scope>
</reference>
<dbReference type="Gene3D" id="4.10.640.10">
    <property type="entry name" value="Ribosomal protein S18"/>
    <property type="match status" value="1"/>
</dbReference>
<geneLocation type="chloroplast" evidence="9"/>
<sequence length="114" mass="13001">MNKNKRNRKSKGPVRAHRLTLKKSDQINYKNIILLRNYITVSGKIIPKRLNNLTAKQQRHMSKAIKNARSMSFLPFVRLALRKSHPLAGLTSGGRASVKHFPLRGAFSFLCEGY</sequence>
<keyword evidence="7" id="KW-0699">rRNA-binding</keyword>
<dbReference type="EMBL" id="KX808498">
    <property type="protein sequence ID" value="AOP19326.1"/>
    <property type="molecule type" value="Genomic_DNA"/>
</dbReference>
<dbReference type="PRINTS" id="PR00974">
    <property type="entry name" value="RIBOSOMALS18"/>
</dbReference>
<dbReference type="GO" id="GO:0006412">
    <property type="term" value="P:translation"/>
    <property type="evidence" value="ECO:0007669"/>
    <property type="project" value="UniProtKB-UniRule"/>
</dbReference>
<dbReference type="GO" id="GO:1990904">
    <property type="term" value="C:ribonucleoprotein complex"/>
    <property type="evidence" value="ECO:0007669"/>
    <property type="project" value="UniProtKB-KW"/>
</dbReference>
<dbReference type="Pfam" id="PF01084">
    <property type="entry name" value="Ribosomal_S18"/>
    <property type="match status" value="1"/>
</dbReference>
<evidence type="ECO:0000256" key="6">
    <source>
        <dbReference type="ARBA" id="ARBA00035266"/>
    </source>
</evidence>
<dbReference type="HAMAP" id="MF_00270">
    <property type="entry name" value="Ribosomal_bS18"/>
    <property type="match status" value="1"/>
</dbReference>
<organism evidence="9">
    <name type="scientific">Caulerpa cliftonii</name>
    <dbReference type="NCBI Taxonomy" id="1004391"/>
    <lineage>
        <taxon>Eukaryota</taxon>
        <taxon>Viridiplantae</taxon>
        <taxon>Chlorophyta</taxon>
        <taxon>core chlorophytes</taxon>
        <taxon>Ulvophyceae</taxon>
        <taxon>TCBD clade</taxon>
        <taxon>Bryopsidales</taxon>
        <taxon>Halimedineae</taxon>
        <taxon>Caulerpaceae</taxon>
        <taxon>Caulerpa</taxon>
    </lineage>
</organism>
<keyword evidence="9" id="KW-0934">Plastid</keyword>
<dbReference type="AlphaFoldDB" id="A0A1C9JBV3"/>
<evidence type="ECO:0000256" key="1">
    <source>
        <dbReference type="ARBA" id="ARBA00005589"/>
    </source>
</evidence>
<evidence type="ECO:0000256" key="3">
    <source>
        <dbReference type="ARBA" id="ARBA00022884"/>
    </source>
</evidence>
<dbReference type="RefSeq" id="YP_009306422.1">
    <property type="nucleotide sequence ID" value="NC_031368.1"/>
</dbReference>
<dbReference type="InterPro" id="IPR036870">
    <property type="entry name" value="Ribosomal_bS18_sf"/>
</dbReference>
<dbReference type="GO" id="GO:0009507">
    <property type="term" value="C:chloroplast"/>
    <property type="evidence" value="ECO:0007669"/>
    <property type="project" value="UniProtKB-SubCell"/>
</dbReference>
<evidence type="ECO:0000256" key="4">
    <source>
        <dbReference type="ARBA" id="ARBA00022980"/>
    </source>
</evidence>
<dbReference type="NCBIfam" id="TIGR00165">
    <property type="entry name" value="S18"/>
    <property type="match status" value="1"/>
</dbReference>
<comment type="similarity">
    <text evidence="1 7 8">Belongs to the bacterial ribosomal protein bS18 family.</text>
</comment>
<evidence type="ECO:0000256" key="5">
    <source>
        <dbReference type="ARBA" id="ARBA00023274"/>
    </source>
</evidence>
<proteinExistence type="inferred from homology"/>
<dbReference type="GO" id="GO:0003735">
    <property type="term" value="F:structural constituent of ribosome"/>
    <property type="evidence" value="ECO:0007669"/>
    <property type="project" value="InterPro"/>
</dbReference>
<keyword evidence="3 7" id="KW-0694">RNA-binding</keyword>
<name>A0A1C9JBV3_9CHLO</name>
<evidence type="ECO:0000256" key="7">
    <source>
        <dbReference type="HAMAP-Rule" id="MF_00270"/>
    </source>
</evidence>
<dbReference type="PANTHER" id="PTHR13479">
    <property type="entry name" value="30S RIBOSOMAL PROTEIN S18"/>
    <property type="match status" value="1"/>
</dbReference>
<dbReference type="InterPro" id="IPR001648">
    <property type="entry name" value="Ribosomal_bS18"/>
</dbReference>
<keyword evidence="4 7" id="KW-0689">Ribosomal protein</keyword>
<dbReference type="GO" id="GO:0005840">
    <property type="term" value="C:ribosome"/>
    <property type="evidence" value="ECO:0007669"/>
    <property type="project" value="UniProtKB-KW"/>
</dbReference>
<comment type="subcellular location">
    <subcellularLocation>
        <location evidence="7">Plastid</location>
        <location evidence="7">Chloroplast</location>
    </subcellularLocation>
</comment>
<accession>A0A1C9JBV3</accession>
<evidence type="ECO:0000313" key="9">
    <source>
        <dbReference type="EMBL" id="AOP19326.1"/>
    </source>
</evidence>